<gene>
    <name evidence="17" type="ORF">APUU_10910S</name>
</gene>
<keyword evidence="18" id="KW-1185">Reference proteome</keyword>
<keyword evidence="12 15" id="KW-0624">Polysaccharide degradation</keyword>
<evidence type="ECO:0000313" key="17">
    <source>
        <dbReference type="EMBL" id="BCS18082.1"/>
    </source>
</evidence>
<evidence type="ECO:0000313" key="18">
    <source>
        <dbReference type="Proteomes" id="UP000654913"/>
    </source>
</evidence>
<evidence type="ECO:0000256" key="14">
    <source>
        <dbReference type="ARBA" id="ARBA00045077"/>
    </source>
</evidence>
<dbReference type="PANTHER" id="PTHR33353">
    <property type="entry name" value="PUTATIVE (AFU_ORTHOLOGUE AFUA_1G12560)-RELATED"/>
    <property type="match status" value="1"/>
</dbReference>
<dbReference type="InterPro" id="IPR005103">
    <property type="entry name" value="AA9_LPMO"/>
</dbReference>
<evidence type="ECO:0000256" key="3">
    <source>
        <dbReference type="ARBA" id="ARBA00022525"/>
    </source>
</evidence>
<keyword evidence="8" id="KW-0186">Copper</keyword>
<dbReference type="KEGG" id="apuu:APUU_10910S"/>
<dbReference type="GO" id="GO:0005576">
    <property type="term" value="C:extracellular region"/>
    <property type="evidence" value="ECO:0007669"/>
    <property type="project" value="UniProtKB-SubCell"/>
</dbReference>
<keyword evidence="10 15" id="KW-1015">Disulfide bond</keyword>
<dbReference type="PANTHER" id="PTHR33353:SF36">
    <property type="entry name" value="ENDO-BETA-1,4-GLUCANASE D"/>
    <property type="match status" value="1"/>
</dbReference>
<keyword evidence="6 15" id="KW-0136">Cellulose degradation</keyword>
<feature type="domain" description="Auxiliary Activity family 9 catalytic" evidence="16">
    <location>
        <begin position="17"/>
        <end position="231"/>
    </location>
</feature>
<evidence type="ECO:0000256" key="8">
    <source>
        <dbReference type="ARBA" id="ARBA00023008"/>
    </source>
</evidence>
<keyword evidence="11 15" id="KW-0119">Carbohydrate metabolism</keyword>
<proteinExistence type="inferred from homology"/>
<evidence type="ECO:0000256" key="9">
    <source>
        <dbReference type="ARBA" id="ARBA00023033"/>
    </source>
</evidence>
<evidence type="ECO:0000256" key="1">
    <source>
        <dbReference type="ARBA" id="ARBA00001973"/>
    </source>
</evidence>
<dbReference type="GO" id="GO:0030245">
    <property type="term" value="P:cellulose catabolic process"/>
    <property type="evidence" value="ECO:0007669"/>
    <property type="project" value="UniProtKB-UniRule"/>
</dbReference>
<sequence length="268" mass="28031">MSRFLLAGAFASYVVGHGHISNIIVNGVSYQGWDINSFPYMEDAPLVAAWGTPNTGGGFPTDGYSVPDIICHLNATNGEGSIPVAAGDSVNLQWTDWPETHHGPVLDYLASCGGSSCQTVDKATLKFFKISEVGLVDDSSVPGLWGTDELIENNSAWLVQIPKDIAPGNYVLRHELIALQGAHTENGAQNYMQCINLQITGSGSTQPDGVLGTELYTSTDPGILVDIYKSLTYTIPGPSLIPGATAVAQSTSAISSTGTAIVPSATSA</sequence>
<comment type="similarity">
    <text evidence="13">Belongs to the polysaccharide monooxygenase AA9 family.</text>
</comment>
<keyword evidence="4" id="KW-0479">Metal-binding</keyword>
<reference evidence="17" key="2">
    <citation type="submission" date="2021-02" db="EMBL/GenBank/DDBJ databases">
        <title>Aspergillus puulaauensis MK2 genome sequence.</title>
        <authorList>
            <person name="Futagami T."/>
            <person name="Mori K."/>
            <person name="Kadooka C."/>
            <person name="Tanaka T."/>
        </authorList>
    </citation>
    <scope>NUCLEOTIDE SEQUENCE</scope>
    <source>
        <strain evidence="17">MK2</strain>
    </source>
</reference>
<evidence type="ECO:0000256" key="10">
    <source>
        <dbReference type="ARBA" id="ARBA00023157"/>
    </source>
</evidence>
<protein>
    <recommendedName>
        <fullName evidence="15">AA9 family lytic polysaccharide monooxygenase</fullName>
        <ecNumber evidence="15">1.14.99.56</ecNumber>
    </recommendedName>
    <alternativeName>
        <fullName evidence="15">Endo-beta-1,4-glucanase</fullName>
    </alternativeName>
    <alternativeName>
        <fullName evidence="15">Glycosyl hydrolase 61 family protein</fullName>
    </alternativeName>
</protein>
<dbReference type="Gene3D" id="2.70.50.70">
    <property type="match status" value="1"/>
</dbReference>
<evidence type="ECO:0000256" key="2">
    <source>
        <dbReference type="ARBA" id="ARBA00004613"/>
    </source>
</evidence>
<dbReference type="EC" id="1.14.99.56" evidence="15"/>
<dbReference type="GeneID" id="64968087"/>
<dbReference type="GO" id="GO:0004497">
    <property type="term" value="F:monooxygenase activity"/>
    <property type="evidence" value="ECO:0007669"/>
    <property type="project" value="UniProtKB-KW"/>
</dbReference>
<evidence type="ECO:0000259" key="16">
    <source>
        <dbReference type="Pfam" id="PF03443"/>
    </source>
</evidence>
<evidence type="ECO:0000256" key="15">
    <source>
        <dbReference type="RuleBase" id="RU368122"/>
    </source>
</evidence>
<dbReference type="Proteomes" id="UP000654913">
    <property type="component" value="Chromosome 1"/>
</dbReference>
<evidence type="ECO:0000256" key="5">
    <source>
        <dbReference type="ARBA" id="ARBA00022729"/>
    </source>
</evidence>
<name>A0A7R7XAY6_9EURO</name>
<keyword evidence="7" id="KW-0560">Oxidoreductase</keyword>
<comment type="catalytic activity">
    <reaction evidence="14 15">
        <text>[(1-&gt;4)-beta-D-glucosyl]n+m + reduced acceptor + O2 = 4-dehydro-beta-D-glucosyl-[(1-&gt;4)-beta-D-glucosyl]n-1 + [(1-&gt;4)-beta-D-glucosyl]m + acceptor + H2O.</text>
        <dbReference type="EC" id="1.14.99.56"/>
    </reaction>
</comment>
<comment type="cofactor">
    <cofactor evidence="1">
        <name>Cu(2+)</name>
        <dbReference type="ChEBI" id="CHEBI:29036"/>
    </cofactor>
</comment>
<comment type="function">
    <text evidence="15">Lytic polysaccharide monooxygenase (LMPO) that depolymerizes crystalline and amorphous polysaccharides via the oxidation of scissile alpha- or beta-(1-4)-glycosidic bonds, yielding C1 and/or C4 oxidation products. Catalysis by LPMOs requires the reduction of the active-site copper from Cu(II) to Cu(I) by a reducing agent and H(2)O(2) or O(2) as a cosubstrate.</text>
</comment>
<comment type="subcellular location">
    <subcellularLocation>
        <location evidence="2 15">Secreted</location>
    </subcellularLocation>
</comment>
<dbReference type="EMBL" id="AP024443">
    <property type="protein sequence ID" value="BCS18082.1"/>
    <property type="molecule type" value="Genomic_DNA"/>
</dbReference>
<dbReference type="GO" id="GO:0008810">
    <property type="term" value="F:cellulase activity"/>
    <property type="evidence" value="ECO:0007669"/>
    <property type="project" value="UniProtKB-UniRule"/>
</dbReference>
<dbReference type="InterPro" id="IPR049892">
    <property type="entry name" value="AA9"/>
</dbReference>
<evidence type="ECO:0000256" key="13">
    <source>
        <dbReference type="ARBA" id="ARBA00044502"/>
    </source>
</evidence>
<evidence type="ECO:0000256" key="12">
    <source>
        <dbReference type="ARBA" id="ARBA00023326"/>
    </source>
</evidence>
<comment type="domain">
    <text evidence="15">Has a modular structure: an endo-beta-1,4-glucanase catalytic module at the N-terminus, a linker rich in serines and threonines, and a C-terminal carbohydrate-binding module (CBM).</text>
</comment>
<keyword evidence="5" id="KW-0732">Signal</keyword>
<accession>A0A7R7XAY6</accession>
<evidence type="ECO:0000256" key="11">
    <source>
        <dbReference type="ARBA" id="ARBA00023277"/>
    </source>
</evidence>
<organism evidence="17 18">
    <name type="scientific">Aspergillus puulaauensis</name>
    <dbReference type="NCBI Taxonomy" id="1220207"/>
    <lineage>
        <taxon>Eukaryota</taxon>
        <taxon>Fungi</taxon>
        <taxon>Dikarya</taxon>
        <taxon>Ascomycota</taxon>
        <taxon>Pezizomycotina</taxon>
        <taxon>Eurotiomycetes</taxon>
        <taxon>Eurotiomycetidae</taxon>
        <taxon>Eurotiales</taxon>
        <taxon>Aspergillaceae</taxon>
        <taxon>Aspergillus</taxon>
    </lineage>
</organism>
<keyword evidence="3 15" id="KW-0964">Secreted</keyword>
<evidence type="ECO:0000256" key="7">
    <source>
        <dbReference type="ARBA" id="ARBA00023002"/>
    </source>
</evidence>
<dbReference type="AlphaFoldDB" id="A0A7R7XAY6"/>
<dbReference type="OrthoDB" id="4849160at2759"/>
<dbReference type="CDD" id="cd21175">
    <property type="entry name" value="LPMO_AA9"/>
    <property type="match status" value="1"/>
</dbReference>
<reference evidence="17" key="1">
    <citation type="submission" date="2021-01" db="EMBL/GenBank/DDBJ databases">
        <authorList>
            <consortium name="Aspergillus puulaauensis MK2 genome sequencing consortium"/>
            <person name="Kazuki M."/>
            <person name="Futagami T."/>
        </authorList>
    </citation>
    <scope>NUCLEOTIDE SEQUENCE</scope>
    <source>
        <strain evidence="17">MK2</strain>
    </source>
</reference>
<evidence type="ECO:0000256" key="6">
    <source>
        <dbReference type="ARBA" id="ARBA00023001"/>
    </source>
</evidence>
<evidence type="ECO:0000256" key="4">
    <source>
        <dbReference type="ARBA" id="ARBA00022723"/>
    </source>
</evidence>
<dbReference type="RefSeq" id="XP_041550276.1">
    <property type="nucleotide sequence ID" value="XM_041706041.1"/>
</dbReference>
<keyword evidence="9" id="KW-0503">Monooxygenase</keyword>
<dbReference type="GO" id="GO:0046872">
    <property type="term" value="F:metal ion binding"/>
    <property type="evidence" value="ECO:0007669"/>
    <property type="project" value="UniProtKB-KW"/>
</dbReference>
<dbReference type="GO" id="GO:0030248">
    <property type="term" value="F:cellulose binding"/>
    <property type="evidence" value="ECO:0007669"/>
    <property type="project" value="UniProtKB-UniRule"/>
</dbReference>
<dbReference type="Pfam" id="PF03443">
    <property type="entry name" value="AA9"/>
    <property type="match status" value="1"/>
</dbReference>